<gene>
    <name evidence="1" type="ORF">METZ01_LOCUS183701</name>
</gene>
<name>A0A382CZV2_9ZZZZ</name>
<dbReference type="EMBL" id="UINC01036609">
    <property type="protein sequence ID" value="SVB30847.1"/>
    <property type="molecule type" value="Genomic_DNA"/>
</dbReference>
<proteinExistence type="predicted"/>
<accession>A0A382CZV2</accession>
<feature type="non-terminal residue" evidence="1">
    <location>
        <position position="173"/>
    </location>
</feature>
<dbReference type="AlphaFoldDB" id="A0A382CZV2"/>
<protein>
    <submittedName>
        <fullName evidence="1">Uncharacterized protein</fullName>
    </submittedName>
</protein>
<reference evidence="1" key="1">
    <citation type="submission" date="2018-05" db="EMBL/GenBank/DDBJ databases">
        <authorList>
            <person name="Lanie J.A."/>
            <person name="Ng W.-L."/>
            <person name="Kazmierczak K.M."/>
            <person name="Andrzejewski T.M."/>
            <person name="Davidsen T.M."/>
            <person name="Wayne K.J."/>
            <person name="Tettelin H."/>
            <person name="Glass J.I."/>
            <person name="Rusch D."/>
            <person name="Podicherti R."/>
            <person name="Tsui H.-C.T."/>
            <person name="Winkler M.E."/>
        </authorList>
    </citation>
    <scope>NUCLEOTIDE SEQUENCE</scope>
</reference>
<evidence type="ECO:0000313" key="1">
    <source>
        <dbReference type="EMBL" id="SVB30847.1"/>
    </source>
</evidence>
<organism evidence="1">
    <name type="scientific">marine metagenome</name>
    <dbReference type="NCBI Taxonomy" id="408172"/>
    <lineage>
        <taxon>unclassified sequences</taxon>
        <taxon>metagenomes</taxon>
        <taxon>ecological metagenomes</taxon>
    </lineage>
</organism>
<sequence length="173" mass="19294">MKKLIVGLMLGIVLCFGSVQEVSAADAPSCATLLHPLETKVGEIKDRGGIWGMFDQYHFKVNHTSVTLKLDSKITVLISRLNHLCATQNGVPLEEVAQILVPQLKAKGEQVVMEELINIGHIVEEAERLITYARFAQSNLNRKLEFDQIIKTIAKSQLFVNRLMELSKKIGQV</sequence>